<dbReference type="HOGENOM" id="CLU_2875235_0_0_2"/>
<feature type="domain" description="HTH dtxR-type" evidence="1">
    <location>
        <begin position="10"/>
        <end position="60"/>
    </location>
</feature>
<dbReference type="Gene3D" id="1.10.10.10">
    <property type="entry name" value="Winged helix-like DNA-binding domain superfamily/Winged helix DNA-binding domain"/>
    <property type="match status" value="1"/>
</dbReference>
<proteinExistence type="predicted"/>
<dbReference type="GO" id="GO:0003677">
    <property type="term" value="F:DNA binding"/>
    <property type="evidence" value="ECO:0007669"/>
    <property type="project" value="InterPro"/>
</dbReference>
<protein>
    <submittedName>
        <fullName evidence="2">Iron dependent repressor</fullName>
    </submittedName>
</protein>
<evidence type="ECO:0000259" key="1">
    <source>
        <dbReference type="Pfam" id="PF01325"/>
    </source>
</evidence>
<dbReference type="RefSeq" id="WP_012349706.1">
    <property type="nucleotide sequence ID" value="NC_010525.1"/>
</dbReference>
<keyword evidence="3" id="KW-1185">Reference proteome</keyword>
<dbReference type="Proteomes" id="UP000001694">
    <property type="component" value="Chromosome"/>
</dbReference>
<evidence type="ECO:0000313" key="2">
    <source>
        <dbReference type="EMBL" id="ACB39285.1"/>
    </source>
</evidence>
<name>B1YBF4_PYRNV</name>
<dbReference type="EMBL" id="CP001014">
    <property type="protein sequence ID" value="ACB39285.1"/>
    <property type="molecule type" value="Genomic_DNA"/>
</dbReference>
<dbReference type="InterPro" id="IPR022687">
    <property type="entry name" value="HTH_DTXR"/>
</dbReference>
<dbReference type="KEGG" id="tne:Tneu_0335"/>
<dbReference type="STRING" id="444157.Tneu_0335"/>
<dbReference type="Pfam" id="PF01325">
    <property type="entry name" value="Fe_dep_repress"/>
    <property type="match status" value="1"/>
</dbReference>
<gene>
    <name evidence="2" type="ordered locus">Tneu_0335</name>
</gene>
<dbReference type="SUPFAM" id="SSF46785">
    <property type="entry name" value="Winged helix' DNA-binding domain"/>
    <property type="match status" value="1"/>
</dbReference>
<sequence>MRGHGPLRVRREHYLEAIYILGEGASLSRVAGMLGVKPSSALKVVRELEAEGLVVYRGRGACG</sequence>
<reference evidence="2" key="1">
    <citation type="submission" date="2008-03" db="EMBL/GenBank/DDBJ databases">
        <title>Complete sequence of Thermoproteus neutrophilus V24Sta.</title>
        <authorList>
            <consortium name="US DOE Joint Genome Institute"/>
            <person name="Copeland A."/>
            <person name="Lucas S."/>
            <person name="Lapidus A."/>
            <person name="Glavina del Rio T."/>
            <person name="Dalin E."/>
            <person name="Tice H."/>
            <person name="Bruce D."/>
            <person name="Goodwin L."/>
            <person name="Pitluck S."/>
            <person name="Sims D."/>
            <person name="Brettin T."/>
            <person name="Detter J.C."/>
            <person name="Han C."/>
            <person name="Kuske C.R."/>
            <person name="Schmutz J."/>
            <person name="Larimer F."/>
            <person name="Land M."/>
            <person name="Hauser L."/>
            <person name="Kyrpides N."/>
            <person name="Mikhailova N."/>
            <person name="Biddle J.F."/>
            <person name="Zhang Z."/>
            <person name="Fitz-Gibbon S.T."/>
            <person name="Lowe T.M."/>
            <person name="Saltikov C."/>
            <person name="House C.H."/>
            <person name="Richardson P."/>
        </authorList>
    </citation>
    <scope>NUCLEOTIDE SEQUENCE [LARGE SCALE GENOMIC DNA]</scope>
    <source>
        <strain evidence="2">V24Sta</strain>
    </source>
</reference>
<dbReference type="AlphaFoldDB" id="B1YBF4"/>
<organism evidence="2 3">
    <name type="scientific">Pyrobaculum neutrophilum (strain DSM 2338 / JCM 9278 / NBRC 100436 / V24Sta)</name>
    <name type="common">Thermoproteus neutrophilus</name>
    <dbReference type="NCBI Taxonomy" id="444157"/>
    <lineage>
        <taxon>Archaea</taxon>
        <taxon>Thermoproteota</taxon>
        <taxon>Thermoprotei</taxon>
        <taxon>Thermoproteales</taxon>
        <taxon>Thermoproteaceae</taxon>
        <taxon>Pyrobaculum</taxon>
    </lineage>
</organism>
<dbReference type="InterPro" id="IPR036388">
    <property type="entry name" value="WH-like_DNA-bd_sf"/>
</dbReference>
<dbReference type="GeneID" id="71811211"/>
<dbReference type="eggNOG" id="arCOG02100">
    <property type="taxonomic scope" value="Archaea"/>
</dbReference>
<evidence type="ECO:0000313" key="3">
    <source>
        <dbReference type="Proteomes" id="UP000001694"/>
    </source>
</evidence>
<dbReference type="InterPro" id="IPR036390">
    <property type="entry name" value="WH_DNA-bd_sf"/>
</dbReference>
<accession>B1YBF4</accession>